<sequence>MSRPLRLMIYDDTCTGDFPKPGASGRDRWVGDRIMRRAGQLLEGAPWPGLTHSWQIGGLLYRGLGRLDDRRGFSDWGSALTWLAEHRGSERIGEIQFWGHGKWGCAKIDRTRLDIESLDPSHAHHDALAAIRERMRGVERPLWWFRTCETFGAHSGHAFAQAWTDFFGCRAAGHTYVIGPYQSGLHSLGPGQRPTWSAEEGLIEGTPEDPRSAKWSTRGEPNTITCLHGEVPPGF</sequence>
<accession>A0A0C2A2X2</accession>
<proteinExistence type="predicted"/>
<evidence type="ECO:0008006" key="3">
    <source>
        <dbReference type="Google" id="ProtNLM"/>
    </source>
</evidence>
<gene>
    <name evidence="1" type="ORF">DB30_02983</name>
</gene>
<protein>
    <recommendedName>
        <fullName evidence="3">DUF4347 domain-containing protein</fullName>
    </recommendedName>
</protein>
<reference evidence="1 2" key="1">
    <citation type="submission" date="2014-12" db="EMBL/GenBank/DDBJ databases">
        <title>Genome assembly of Enhygromyxa salina DSM 15201.</title>
        <authorList>
            <person name="Sharma G."/>
            <person name="Subramanian S."/>
        </authorList>
    </citation>
    <scope>NUCLEOTIDE SEQUENCE [LARGE SCALE GENOMIC DNA]</scope>
    <source>
        <strain evidence="1 2">DSM 15201</strain>
    </source>
</reference>
<evidence type="ECO:0000313" key="1">
    <source>
        <dbReference type="EMBL" id="KIG17708.1"/>
    </source>
</evidence>
<comment type="caution">
    <text evidence="1">The sequence shown here is derived from an EMBL/GenBank/DDBJ whole genome shotgun (WGS) entry which is preliminary data.</text>
</comment>
<evidence type="ECO:0000313" key="2">
    <source>
        <dbReference type="Proteomes" id="UP000031599"/>
    </source>
</evidence>
<dbReference type="RefSeq" id="WP_240480198.1">
    <property type="nucleotide sequence ID" value="NZ_JMCC02000021.1"/>
</dbReference>
<dbReference type="Proteomes" id="UP000031599">
    <property type="component" value="Unassembled WGS sequence"/>
</dbReference>
<dbReference type="AlphaFoldDB" id="A0A0C2A2X2"/>
<organism evidence="1 2">
    <name type="scientific">Enhygromyxa salina</name>
    <dbReference type="NCBI Taxonomy" id="215803"/>
    <lineage>
        <taxon>Bacteria</taxon>
        <taxon>Pseudomonadati</taxon>
        <taxon>Myxococcota</taxon>
        <taxon>Polyangia</taxon>
        <taxon>Nannocystales</taxon>
        <taxon>Nannocystaceae</taxon>
        <taxon>Enhygromyxa</taxon>
    </lineage>
</organism>
<name>A0A0C2A2X2_9BACT</name>
<dbReference type="EMBL" id="JMCC02000021">
    <property type="protein sequence ID" value="KIG17708.1"/>
    <property type="molecule type" value="Genomic_DNA"/>
</dbReference>